<dbReference type="RefSeq" id="XP_045153641.1">
    <property type="nucleotide sequence ID" value="XM_045297706.1"/>
</dbReference>
<sequence length="1796" mass="194039">MCVTGSFQAPRTITQETPDIQPPLSCSSSSCYPPTGNLVIGRRLQASSTCGLRGPEPYCVVSHLQDSENCFFCDSWAQQGHGIENVVSRTGQDGSKNWWQAESGVENVSIQLDLEGAFSFTHLILTFKTFRPAALLLECSTDHGRSWRVYRYFAHNCSDLFPGIPPAPGHRVSDLVCDQRYSDIEPSTEGKVIFKVLDPAIPVEDPNSPEVQELLRVTNLRVNFSKLHTLGDRPLGGLKGHPFYYYAIYELVAQGSCLCHGHASECRPAPGAPASVEGMVHGLCLCRHHTAGANCERCQDLHQDQPWRAAEPGQPHACQECKCHGHAHSCHFDMAVYLASGNVSGGVCNACRHNTAGRHCQLCLPFFHRDSQEDPRSPRSCRPCDCDPVGTLEGGLCDTHTDETRGLLSGQCRCKGGVWGRRCDSCRPGHYGLSPTQPEGCQPCRCDPRGRVPGAQACDRSSGACHCKRFVSGRDCSRCLPEFWGLSSDPPGCRPCDCDFGGAYSNRCSAREGLCQCRPHLRGRRCRELQSGHFCAALDQALTEAEFGEHLQPTDPRLPGAPWPTPPHCPQAPGPSAGRLQLRLRRQRYPQCALHPAWQARRSRQRPKVANPAWRNSLKFARVVDGAGLSLLAPAVPRALEYDIILRYETQAPGDWQALVSVRVESLPSSTRCGRALPSEQLTQAALPHAHRAVALSRPFCFEPGTRYSLTLRLWRTKSVWGPEGGAILLDSLVLLPRVEELPGLRSVDPGAAQRLQELHQGGCLEAARAGPSSTMPGACAHLVCSISALLHGGGLACECHPQGSLSTECALVGGQCPCRPHVIGRTCNRCEPGTYGFGPTGCRDCHCHAEGATSATCNPLSGQCTCRAGLAGRRCDHCHPGWWGFPRCQPCACNGHAELCHPLTGVCQACQGATTGRHCERCLDGYYGDPILGSGQQCRPCPCPGYPASGLYYGSSCHMDSVSGRVLCLCAPGYAGPRCDRCSPGYFGRPWPEGDPRRSPCRPCQCNNNIDPRDPAACDPHSGHCQRCLHHSHGPGCAHCRPGFYGSALRPRGCQRCSCDSRGTVPTQCPAGAEACFCNQASGQCLCRPHTLGRDCNRCAPLFWNLGGSQGCEPCGCHPQHALQPLCHPVTGQCPCRAGFGGRTCSQCEEGYWGDPEKECRACACDPRGSVSPRCDPHMGACLCRDGISGLRCQVCARGSRGGFPRCTPCPACFTPWDRCLARLRQQVEAMAQEVAALRQGLPAGRLGARGVPLQALEMALQQTQALVETPSSSVGTMQKLTKWTAGLRRDVTTLTHTLNATEQAVADSRLRVRGQRERLEALSWKLDCVKSLSRAIGALETQDAGAQASSAALLSQKAMLRAQAVAAFGEPDNILGQAQQTRRWTEQLLGGTGQPTRGTLWGLKLKGLVSQVQMLQLQLLGLSVRAGVECRGRGPGLACVPAACGFPPCPGTLPTAQWALVVSRNSSHSLDTSVTTLEQQQQVLQQIQATASSLETRAWDTWRRARGPWGVSAVARVQAAVQTIQRFLMDEDADVTSVHLVAWRVLAVPLPQGGAAGIGLLLDQIQGYHPSPGAVGQELPQAKGILHQAQQTRKGTAKVHNQVMDIQGALTEVGSHTRAVEQGLRAAKWALGGLEASVQEAAVHLNQVALRTEVAPVLGHLSSAAKALKMRWALNQQQAQEADNQAARAMDVAGDLGKELQVAWLGVAELQEGTYDLVAMMKEAGERVQRAQAEAQELLKQAWSTWNRLEGLEHRLAQNEQALGKKAATLRALEQRAAELLEYMRRSANTYATC</sequence>
<reference evidence="2" key="1">
    <citation type="submission" date="2025-08" db="UniProtKB">
        <authorList>
            <consortium name="RefSeq"/>
        </authorList>
    </citation>
    <scope>IDENTIFICATION</scope>
</reference>
<keyword evidence="1" id="KW-1185">Reference proteome</keyword>
<protein>
    <submittedName>
        <fullName evidence="2">Laminin subunit beta-2-like</fullName>
    </submittedName>
</protein>
<name>A0AC55DPH6_ECHTE</name>
<proteinExistence type="predicted"/>
<dbReference type="Proteomes" id="UP000694863">
    <property type="component" value="Unplaced"/>
</dbReference>
<organism evidence="1 2">
    <name type="scientific">Echinops telfairi</name>
    <name type="common">Lesser hedgehog tenrec</name>
    <dbReference type="NCBI Taxonomy" id="9371"/>
    <lineage>
        <taxon>Eukaryota</taxon>
        <taxon>Metazoa</taxon>
        <taxon>Chordata</taxon>
        <taxon>Craniata</taxon>
        <taxon>Vertebrata</taxon>
        <taxon>Euteleostomi</taxon>
        <taxon>Mammalia</taxon>
        <taxon>Eutheria</taxon>
        <taxon>Afrotheria</taxon>
        <taxon>Tenrecidae</taxon>
        <taxon>Tenrecinae</taxon>
        <taxon>Echinops</taxon>
    </lineage>
</organism>
<accession>A0AC55DPH6</accession>
<evidence type="ECO:0000313" key="2">
    <source>
        <dbReference type="RefSeq" id="XP_045153641.1"/>
    </source>
</evidence>
<gene>
    <name evidence="2" type="primary">LOC101657059</name>
</gene>
<evidence type="ECO:0000313" key="1">
    <source>
        <dbReference type="Proteomes" id="UP000694863"/>
    </source>
</evidence>